<protein>
    <submittedName>
        <fullName evidence="4">Pyruvate ferredoxin oxidoreductase</fullName>
    </submittedName>
</protein>
<evidence type="ECO:0000259" key="2">
    <source>
        <dbReference type="Pfam" id="PF01855"/>
    </source>
</evidence>
<comment type="caution">
    <text evidence="4">The sequence shown here is derived from an EMBL/GenBank/DDBJ whole genome shotgun (WGS) entry which is preliminary data.</text>
</comment>
<dbReference type="InterPro" id="IPR002880">
    <property type="entry name" value="Pyrv_Fd/Flavodoxin_OxRdtase_N"/>
</dbReference>
<dbReference type="InterPro" id="IPR050722">
    <property type="entry name" value="Pyruvate:ferred/Flavod_OxRd"/>
</dbReference>
<dbReference type="AlphaFoldDB" id="A0A7C4YJ00"/>
<proteinExistence type="predicted"/>
<dbReference type="PANTHER" id="PTHR32154:SF0">
    <property type="entry name" value="PYRUVATE-FLAVODOXIN OXIDOREDUCTASE-RELATED"/>
    <property type="match status" value="1"/>
</dbReference>
<dbReference type="InterPro" id="IPR009014">
    <property type="entry name" value="Transketo_C/PFOR_II"/>
</dbReference>
<name>A0A7C4YJ00_UNCW3</name>
<dbReference type="SUPFAM" id="SSF52922">
    <property type="entry name" value="TK C-terminal domain-like"/>
    <property type="match status" value="1"/>
</dbReference>
<accession>A0A7C4YJ00</accession>
<evidence type="ECO:0000259" key="3">
    <source>
        <dbReference type="Pfam" id="PF17147"/>
    </source>
</evidence>
<dbReference type="CDD" id="cd07034">
    <property type="entry name" value="TPP_PYR_PFOR_IOR-alpha_like"/>
    <property type="match status" value="1"/>
</dbReference>
<dbReference type="Gene3D" id="3.40.50.970">
    <property type="match status" value="1"/>
</dbReference>
<reference evidence="4" key="1">
    <citation type="journal article" date="2020" name="mSystems">
        <title>Genome- and Community-Level Interaction Insights into Carbon Utilization and Element Cycling Functions of Hydrothermarchaeota in Hydrothermal Sediment.</title>
        <authorList>
            <person name="Zhou Z."/>
            <person name="Liu Y."/>
            <person name="Xu W."/>
            <person name="Pan J."/>
            <person name="Luo Z.H."/>
            <person name="Li M."/>
        </authorList>
    </citation>
    <scope>NUCLEOTIDE SEQUENCE [LARGE SCALE GENOMIC DNA]</scope>
    <source>
        <strain evidence="4">SpSt-780</strain>
    </source>
</reference>
<dbReference type="FunFam" id="3.40.50.920:FF:000010">
    <property type="entry name" value="Pyruvate ferredoxin oxidoreductase, alpha subunit"/>
    <property type="match status" value="1"/>
</dbReference>
<dbReference type="EMBL" id="DTHG01000092">
    <property type="protein sequence ID" value="HGW92349.1"/>
    <property type="molecule type" value="Genomic_DNA"/>
</dbReference>
<dbReference type="InterPro" id="IPR033412">
    <property type="entry name" value="PFOR_II"/>
</dbReference>
<keyword evidence="4" id="KW-0670">Pyruvate</keyword>
<dbReference type="GO" id="GO:0016903">
    <property type="term" value="F:oxidoreductase activity, acting on the aldehyde or oxo group of donors"/>
    <property type="evidence" value="ECO:0007669"/>
    <property type="project" value="UniProtKB-ARBA"/>
</dbReference>
<dbReference type="SUPFAM" id="SSF52518">
    <property type="entry name" value="Thiamin diphosphate-binding fold (THDP-binding)"/>
    <property type="match status" value="1"/>
</dbReference>
<gene>
    <name evidence="4" type="primary">porA</name>
    <name evidence="4" type="ORF">ENV67_07410</name>
</gene>
<feature type="domain" description="Pyruvate flavodoxin/ferredoxin oxidoreductase pyrimidine binding" evidence="2">
    <location>
        <begin position="15"/>
        <end position="229"/>
    </location>
</feature>
<dbReference type="PANTHER" id="PTHR32154">
    <property type="entry name" value="PYRUVATE-FLAVODOXIN OXIDOREDUCTASE-RELATED"/>
    <property type="match status" value="1"/>
</dbReference>
<dbReference type="GO" id="GO:0006979">
    <property type="term" value="P:response to oxidative stress"/>
    <property type="evidence" value="ECO:0007669"/>
    <property type="project" value="TreeGrafter"/>
</dbReference>
<dbReference type="Gene3D" id="3.40.50.920">
    <property type="match status" value="1"/>
</dbReference>
<feature type="domain" description="Pyruvate:ferredoxin oxidoreductase core" evidence="3">
    <location>
        <begin position="257"/>
        <end position="360"/>
    </location>
</feature>
<organism evidence="4">
    <name type="scientific">candidate division WOR-3 bacterium</name>
    <dbReference type="NCBI Taxonomy" id="2052148"/>
    <lineage>
        <taxon>Bacteria</taxon>
        <taxon>Bacteria division WOR-3</taxon>
    </lineage>
</organism>
<dbReference type="Pfam" id="PF17147">
    <property type="entry name" value="PFOR_II"/>
    <property type="match status" value="1"/>
</dbReference>
<dbReference type="FunFam" id="3.40.50.970:FF:000012">
    <property type="entry name" value="Pyruvate:ferredoxin (Flavodoxin) oxidoreductase"/>
    <property type="match status" value="1"/>
</dbReference>
<dbReference type="GO" id="GO:0019752">
    <property type="term" value="P:carboxylic acid metabolic process"/>
    <property type="evidence" value="ECO:0007669"/>
    <property type="project" value="UniProtKB-ARBA"/>
</dbReference>
<keyword evidence="1" id="KW-0560">Oxidoreductase</keyword>
<evidence type="ECO:0000256" key="1">
    <source>
        <dbReference type="ARBA" id="ARBA00023002"/>
    </source>
</evidence>
<dbReference type="InterPro" id="IPR029061">
    <property type="entry name" value="THDP-binding"/>
</dbReference>
<sequence length="384" mass="43391">MKKVLMGNHALSWGATLSRVQVIAAYPITPQTQVVELLSEICADGRLNAEFIKVESEHSAMAACIGASATGARAFTATSAQGLALMHEMLHWAVGARLPIVMGNINRAMAPPWTIWTEQNDSLSQRDTGWMQVYCQNNQEVLDSVIQAYKVSEKVLLPTMIVLDAFVLSHTYETVDIPEQEKVDNYLPPYNPPIKLDPDEPHTFGGLTDPEGYFELRYLIQEAMEKSKEEWVKTGKEFKEFFGREYGLVETYKVDDADYLIISSATIASTARVAVDRMRDKGMKVGLLRIRVFRPFPREEVIKIMKNIKKAVVIDRNISFGAEGIFYQEVKSTLYNEKNRPPVFGIITGLGGRDVSDEDIMMMSEECFKKDYPEENIIWKGVRI</sequence>
<evidence type="ECO:0000313" key="4">
    <source>
        <dbReference type="EMBL" id="HGW92349.1"/>
    </source>
</evidence>
<dbReference type="Pfam" id="PF01855">
    <property type="entry name" value="POR_N"/>
    <property type="match status" value="1"/>
</dbReference>